<evidence type="ECO:0000256" key="1">
    <source>
        <dbReference type="SAM" id="MobiDB-lite"/>
    </source>
</evidence>
<protein>
    <recommendedName>
        <fullName evidence="5">Chitin-binding protein</fullName>
    </recommendedName>
</protein>
<gene>
    <name evidence="3" type="ORF">NRB56_19450</name>
</gene>
<keyword evidence="4" id="KW-1185">Reference proteome</keyword>
<accession>A0A7K0DKS8</accession>
<feature type="chain" id="PRO_5029681379" description="Chitin-binding protein" evidence="2">
    <location>
        <begin position="31"/>
        <end position="79"/>
    </location>
</feature>
<dbReference type="RefSeq" id="WP_153340627.1">
    <property type="nucleotide sequence ID" value="NZ_WEGI01000004.1"/>
</dbReference>
<proteinExistence type="predicted"/>
<keyword evidence="2" id="KW-0732">Signal</keyword>
<evidence type="ECO:0008006" key="5">
    <source>
        <dbReference type="Google" id="ProtNLM"/>
    </source>
</evidence>
<dbReference type="Proteomes" id="UP000431401">
    <property type="component" value="Unassembled WGS sequence"/>
</dbReference>
<feature type="compositionally biased region" description="Pro residues" evidence="1">
    <location>
        <begin position="34"/>
        <end position="79"/>
    </location>
</feature>
<feature type="signal peptide" evidence="2">
    <location>
        <begin position="1"/>
        <end position="30"/>
    </location>
</feature>
<comment type="caution">
    <text evidence="3">The sequence shown here is derived from an EMBL/GenBank/DDBJ whole genome shotgun (WGS) entry which is preliminary data.</text>
</comment>
<dbReference type="OrthoDB" id="10010851at2"/>
<name>A0A7K0DKS8_9NOCA</name>
<organism evidence="3 4">
    <name type="scientific">Nocardia aurantia</name>
    <dbReference type="NCBI Taxonomy" id="2585199"/>
    <lineage>
        <taxon>Bacteria</taxon>
        <taxon>Bacillati</taxon>
        <taxon>Actinomycetota</taxon>
        <taxon>Actinomycetes</taxon>
        <taxon>Mycobacteriales</taxon>
        <taxon>Nocardiaceae</taxon>
        <taxon>Nocardia</taxon>
    </lineage>
</organism>
<feature type="region of interest" description="Disordered" evidence="1">
    <location>
        <begin position="29"/>
        <end position="79"/>
    </location>
</feature>
<evidence type="ECO:0000256" key="2">
    <source>
        <dbReference type="SAM" id="SignalP"/>
    </source>
</evidence>
<dbReference type="AlphaFoldDB" id="A0A7K0DKS8"/>
<evidence type="ECO:0000313" key="3">
    <source>
        <dbReference type="EMBL" id="MQY26380.1"/>
    </source>
</evidence>
<dbReference type="EMBL" id="WEGI01000004">
    <property type="protein sequence ID" value="MQY26380.1"/>
    <property type="molecule type" value="Genomic_DNA"/>
</dbReference>
<sequence>MAIKAKLVKTAVAGGVLLSALGFGAAVANADPGPGGPPPQGQCGPPPGDQQGPPPGAPQGPPPGDPQGPPPGCPPPPGQ</sequence>
<evidence type="ECO:0000313" key="4">
    <source>
        <dbReference type="Proteomes" id="UP000431401"/>
    </source>
</evidence>
<reference evidence="3 4" key="1">
    <citation type="submission" date="2019-10" db="EMBL/GenBank/DDBJ databases">
        <title>Nocardia macrotermitis sp. nov. and Nocardia aurantia sp. nov., isolated from the gut of fungus growing-termite Macrotermes natalensis.</title>
        <authorList>
            <person name="Benndorf R."/>
            <person name="Schwitalla J."/>
            <person name="Martin K."/>
            <person name="De Beer W."/>
            <person name="Kaster A.-K."/>
            <person name="Vollmers J."/>
            <person name="Poulsen M."/>
            <person name="Beemelmanns C."/>
        </authorList>
    </citation>
    <scope>NUCLEOTIDE SEQUENCE [LARGE SCALE GENOMIC DNA]</scope>
    <source>
        <strain evidence="3 4">RB56</strain>
    </source>
</reference>